<dbReference type="PANTHER" id="PTHR21261">
    <property type="entry name" value="BEAT PROTEIN"/>
    <property type="match status" value="1"/>
</dbReference>
<dbReference type="EMBL" id="CAKASE010000079">
    <property type="protein sequence ID" value="CAG9579573.1"/>
    <property type="molecule type" value="Genomic_DNA"/>
</dbReference>
<evidence type="ECO:0000313" key="4">
    <source>
        <dbReference type="Proteomes" id="UP000789524"/>
    </source>
</evidence>
<feature type="compositionally biased region" description="Basic and acidic residues" evidence="1">
    <location>
        <begin position="1"/>
        <end position="18"/>
    </location>
</feature>
<sequence length="290" mass="32399">MTRLCEIDSRTGPRDTKGSDGVGIHKSLEDNVLEDEAGGLRTTELHIMPRVVQRGRNVTMACLYQVHQSEIYSVKWYRGTQEFYRYSPLESPTTRVTPVNGIKVDRLNSNETHVVLMRVTPNLSGNYSCEVIQNAHTFPHFTASARLDVVVLPATSPSILTSQHYYMPGDVLRGNCSSGPSRPPSELTFYINDLPVTPGMHQVQPAPDGLFWSELYVQVQLWPAHYERGAPILRCEAKVSDLYRDNSAVALYSANSDPKIERVTSPGSGAKLRACQFLLLLHIIVWANNT</sequence>
<feature type="region of interest" description="Disordered" evidence="1">
    <location>
        <begin position="1"/>
        <end position="24"/>
    </location>
</feature>
<protein>
    <submittedName>
        <fullName evidence="3">(African queen) hypothetical protein</fullName>
    </submittedName>
</protein>
<name>A0A8J2R717_9NEOP</name>
<feature type="domain" description="Ig-like" evidence="2">
    <location>
        <begin position="43"/>
        <end position="148"/>
    </location>
</feature>
<dbReference type="Gene3D" id="2.60.40.10">
    <property type="entry name" value="Immunoglobulins"/>
    <property type="match status" value="1"/>
</dbReference>
<dbReference type="Pfam" id="PF07686">
    <property type="entry name" value="V-set"/>
    <property type="match status" value="1"/>
</dbReference>
<accession>A0A8J2R717</accession>
<organism evidence="3 4">
    <name type="scientific">Danaus chrysippus</name>
    <name type="common">African queen</name>
    <dbReference type="NCBI Taxonomy" id="151541"/>
    <lineage>
        <taxon>Eukaryota</taxon>
        <taxon>Metazoa</taxon>
        <taxon>Ecdysozoa</taxon>
        <taxon>Arthropoda</taxon>
        <taxon>Hexapoda</taxon>
        <taxon>Insecta</taxon>
        <taxon>Pterygota</taxon>
        <taxon>Neoptera</taxon>
        <taxon>Endopterygota</taxon>
        <taxon>Lepidoptera</taxon>
        <taxon>Glossata</taxon>
        <taxon>Ditrysia</taxon>
        <taxon>Papilionoidea</taxon>
        <taxon>Nymphalidae</taxon>
        <taxon>Danainae</taxon>
        <taxon>Danaini</taxon>
        <taxon>Danaina</taxon>
        <taxon>Danaus</taxon>
        <taxon>Anosia</taxon>
    </lineage>
</organism>
<dbReference type="InterPro" id="IPR013106">
    <property type="entry name" value="Ig_V-set"/>
</dbReference>
<dbReference type="AlphaFoldDB" id="A0A8J2R717"/>
<dbReference type="PANTHER" id="PTHR21261:SF6">
    <property type="entry name" value="BEATEN PATH IIA-RELATED"/>
    <property type="match status" value="1"/>
</dbReference>
<dbReference type="SUPFAM" id="SSF48726">
    <property type="entry name" value="Immunoglobulin"/>
    <property type="match status" value="1"/>
</dbReference>
<evidence type="ECO:0000259" key="2">
    <source>
        <dbReference type="PROSITE" id="PS50835"/>
    </source>
</evidence>
<dbReference type="InterPro" id="IPR036179">
    <property type="entry name" value="Ig-like_dom_sf"/>
</dbReference>
<keyword evidence="4" id="KW-1185">Reference proteome</keyword>
<comment type="caution">
    <text evidence="3">The sequence shown here is derived from an EMBL/GenBank/DDBJ whole genome shotgun (WGS) entry which is preliminary data.</text>
</comment>
<dbReference type="InterPro" id="IPR007110">
    <property type="entry name" value="Ig-like_dom"/>
</dbReference>
<dbReference type="Proteomes" id="UP000789524">
    <property type="component" value="Unassembled WGS sequence"/>
</dbReference>
<gene>
    <name evidence="3" type="ORF">DCHRY22_LOCUS13184</name>
</gene>
<reference evidence="3" key="1">
    <citation type="submission" date="2021-09" db="EMBL/GenBank/DDBJ databases">
        <authorList>
            <person name="Martin H S."/>
        </authorList>
    </citation>
    <scope>NUCLEOTIDE SEQUENCE</scope>
</reference>
<dbReference type="SMART" id="SM00409">
    <property type="entry name" value="IG"/>
    <property type="match status" value="1"/>
</dbReference>
<dbReference type="PROSITE" id="PS50835">
    <property type="entry name" value="IG_LIKE"/>
    <property type="match status" value="1"/>
</dbReference>
<evidence type="ECO:0000256" key="1">
    <source>
        <dbReference type="SAM" id="MobiDB-lite"/>
    </source>
</evidence>
<dbReference type="FunFam" id="2.60.40.10:FF:000437">
    <property type="entry name" value="Beat-IIIc, isoform A"/>
    <property type="match status" value="1"/>
</dbReference>
<evidence type="ECO:0000313" key="3">
    <source>
        <dbReference type="EMBL" id="CAG9579573.1"/>
    </source>
</evidence>
<proteinExistence type="predicted"/>
<dbReference type="InterPro" id="IPR003599">
    <property type="entry name" value="Ig_sub"/>
</dbReference>
<dbReference type="InterPro" id="IPR013783">
    <property type="entry name" value="Ig-like_fold"/>
</dbReference>
<dbReference type="OrthoDB" id="6333371at2759"/>